<accession>A0A3L8DRC0</accession>
<reference evidence="1" key="2">
    <citation type="submission" date="2018-07" db="EMBL/GenBank/DDBJ databases">
        <authorList>
            <person name="Mckenzie S.K."/>
            <person name="Kronauer D.J.C."/>
        </authorList>
    </citation>
    <scope>NUCLEOTIDE SEQUENCE</scope>
    <source>
        <strain evidence="1">Clonal line C1</strain>
    </source>
</reference>
<evidence type="ECO:0000313" key="1">
    <source>
        <dbReference type="EMBL" id="RLU22985.1"/>
    </source>
</evidence>
<dbReference type="Proteomes" id="UP000279307">
    <property type="component" value="Chromosome 5"/>
</dbReference>
<dbReference type="AlphaFoldDB" id="A0A3L8DRC0"/>
<protein>
    <submittedName>
        <fullName evidence="1">Uncharacterized protein</fullName>
    </submittedName>
</protein>
<dbReference type="EMBL" id="QOIP01000005">
    <property type="protein sequence ID" value="RLU22985.1"/>
    <property type="molecule type" value="Genomic_DNA"/>
</dbReference>
<sequence>MALYGKRRQTEVLEVLTCTKKSEIVKDYFVMLSKSVEGVDTEKALVRWSQHSHIFDILISKYAQNNEIREYILQNFEKVKPRSYSRTMVIKEIISNIYSKKQLNETYNFLKKDGKVRTEDLTTMINTRLTQLQDMKSSFVYNFS</sequence>
<reference evidence="1" key="1">
    <citation type="journal article" date="2018" name="Genome Res.">
        <title>The genomic architecture and molecular evolution of ant odorant receptors.</title>
        <authorList>
            <person name="McKenzie S.K."/>
            <person name="Kronauer D.J.C."/>
        </authorList>
    </citation>
    <scope>NUCLEOTIDE SEQUENCE [LARGE SCALE GENOMIC DNA]</scope>
    <source>
        <strain evidence="1">Clonal line C1</strain>
    </source>
</reference>
<dbReference type="OrthoDB" id="10031169at2759"/>
<name>A0A3L8DRC0_OOCBI</name>
<gene>
    <name evidence="1" type="ORF">DMN91_005263</name>
</gene>
<dbReference type="Gene3D" id="1.25.50.20">
    <property type="match status" value="1"/>
</dbReference>
<organism evidence="1">
    <name type="scientific">Ooceraea biroi</name>
    <name type="common">Clonal raider ant</name>
    <name type="synonym">Cerapachys biroi</name>
    <dbReference type="NCBI Taxonomy" id="2015173"/>
    <lineage>
        <taxon>Eukaryota</taxon>
        <taxon>Metazoa</taxon>
        <taxon>Ecdysozoa</taxon>
        <taxon>Arthropoda</taxon>
        <taxon>Hexapoda</taxon>
        <taxon>Insecta</taxon>
        <taxon>Pterygota</taxon>
        <taxon>Neoptera</taxon>
        <taxon>Endopterygota</taxon>
        <taxon>Hymenoptera</taxon>
        <taxon>Apocrita</taxon>
        <taxon>Aculeata</taxon>
        <taxon>Formicoidea</taxon>
        <taxon>Formicidae</taxon>
        <taxon>Dorylinae</taxon>
        <taxon>Ooceraea</taxon>
    </lineage>
</organism>
<proteinExistence type="predicted"/>
<comment type="caution">
    <text evidence="1">The sequence shown here is derived from an EMBL/GenBank/DDBJ whole genome shotgun (WGS) entry which is preliminary data.</text>
</comment>